<feature type="domain" description="PhnB-like" evidence="1">
    <location>
        <begin position="2"/>
        <end position="129"/>
    </location>
</feature>
<organism evidence="2 3">
    <name type="scientific">Shouchella hunanensis</name>
    <dbReference type="NCBI Taxonomy" id="766894"/>
    <lineage>
        <taxon>Bacteria</taxon>
        <taxon>Bacillati</taxon>
        <taxon>Bacillota</taxon>
        <taxon>Bacilli</taxon>
        <taxon>Bacillales</taxon>
        <taxon>Bacillaceae</taxon>
        <taxon>Shouchella</taxon>
    </lineage>
</organism>
<dbReference type="PANTHER" id="PTHR33990">
    <property type="entry name" value="PROTEIN YJDN-RELATED"/>
    <property type="match status" value="1"/>
</dbReference>
<dbReference type="InterPro" id="IPR029068">
    <property type="entry name" value="Glyas_Bleomycin-R_OHBP_Dase"/>
</dbReference>
<dbReference type="EMBL" id="CP117834">
    <property type="protein sequence ID" value="WDF05708.1"/>
    <property type="molecule type" value="Genomic_DNA"/>
</dbReference>
<dbReference type="InterPro" id="IPR009725">
    <property type="entry name" value="3_dmu_93_MTrfase"/>
</dbReference>
<dbReference type="Gene3D" id="3.30.720.100">
    <property type="match status" value="1"/>
</dbReference>
<proteinExistence type="predicted"/>
<dbReference type="Pfam" id="PF06983">
    <property type="entry name" value="3-dmu-9_3-mt"/>
    <property type="match status" value="1"/>
</dbReference>
<evidence type="ECO:0000313" key="3">
    <source>
        <dbReference type="Proteomes" id="UP001215143"/>
    </source>
</evidence>
<dbReference type="Proteomes" id="UP001215143">
    <property type="component" value="Chromosome"/>
</dbReference>
<evidence type="ECO:0000313" key="2">
    <source>
        <dbReference type="EMBL" id="WDF05708.1"/>
    </source>
</evidence>
<dbReference type="RefSeq" id="WP_144557678.1">
    <property type="nucleotide sequence ID" value="NZ_CP117834.1"/>
</dbReference>
<dbReference type="Gene3D" id="3.30.720.110">
    <property type="match status" value="1"/>
</dbReference>
<reference evidence="2 3" key="1">
    <citation type="submission" date="2023-02" db="EMBL/GenBank/DDBJ databases">
        <authorList>
            <person name="Liu G."/>
        </authorList>
    </citation>
    <scope>NUCLEOTIDE SEQUENCE [LARGE SCALE GENOMIC DNA]</scope>
    <source>
        <strain evidence="2 3">DSM 23008</strain>
    </source>
</reference>
<dbReference type="PANTHER" id="PTHR33990:SF4">
    <property type="entry name" value="PHNB-LIKE DOMAIN-CONTAINING PROTEIN"/>
    <property type="match status" value="1"/>
</dbReference>
<dbReference type="PIRSF" id="PIRSF021700">
    <property type="entry name" value="3_dmu_93_MTrfase"/>
    <property type="match status" value="1"/>
</dbReference>
<dbReference type="CDD" id="cd06588">
    <property type="entry name" value="PhnB_like"/>
    <property type="match status" value="1"/>
</dbReference>
<gene>
    <name evidence="2" type="ORF">PQ477_09825</name>
</gene>
<evidence type="ECO:0000259" key="1">
    <source>
        <dbReference type="Pfam" id="PF06983"/>
    </source>
</evidence>
<dbReference type="InterPro" id="IPR028973">
    <property type="entry name" value="PhnB-like"/>
</dbReference>
<accession>A0ABY7W9W1</accession>
<dbReference type="SUPFAM" id="SSF54593">
    <property type="entry name" value="Glyoxalase/Bleomycin resistance protein/Dihydroxybiphenyl dioxygenase"/>
    <property type="match status" value="1"/>
</dbReference>
<name>A0ABY7W9W1_9BACI</name>
<keyword evidence="3" id="KW-1185">Reference proteome</keyword>
<protein>
    <submittedName>
        <fullName evidence="2">VOC family protein</fullName>
    </submittedName>
</protein>
<sequence length="132" mass="15034">MQKVTPFLMFQNNDAEEAMTFYTSLIEDASIKEIARYDEKGPGKPGSVIQAVFTLKGQDFMCIDSHVKHAFDFTPSFSIYLTCDSELEINRLYYTLAEGGQALMPLDNYGFSKCFGWVNDKFGVSWQLTFPH</sequence>